<dbReference type="InterPro" id="IPR055776">
    <property type="entry name" value="DUF7352"/>
</dbReference>
<reference evidence="2" key="1">
    <citation type="journal article" date="2015" name="Nature">
        <title>Complex archaea that bridge the gap between prokaryotes and eukaryotes.</title>
        <authorList>
            <person name="Spang A."/>
            <person name="Saw J.H."/>
            <person name="Jorgensen S.L."/>
            <person name="Zaremba-Niedzwiedzka K."/>
            <person name="Martijn J."/>
            <person name="Lind A.E."/>
            <person name="van Eijk R."/>
            <person name="Schleper C."/>
            <person name="Guy L."/>
            <person name="Ettema T.J."/>
        </authorList>
    </citation>
    <scope>NUCLEOTIDE SEQUENCE</scope>
</reference>
<proteinExistence type="predicted"/>
<feature type="domain" description="DUF7352" evidence="1">
    <location>
        <begin position="4"/>
        <end position="86"/>
    </location>
</feature>
<sequence length="93" mass="10713">MPQDTIKRYEIPFNATIRLQIPESAQILHFGCETGKVFVWMQIDPDRPNKTRGFAVLETSTKINSAWEYIGTCDVSGVIWHLYDVDVPRTQVE</sequence>
<evidence type="ECO:0000259" key="1">
    <source>
        <dbReference type="Pfam" id="PF24043"/>
    </source>
</evidence>
<comment type="caution">
    <text evidence="2">The sequence shown here is derived from an EMBL/GenBank/DDBJ whole genome shotgun (WGS) entry which is preliminary data.</text>
</comment>
<name>A0A0F9GV50_9ZZZZ</name>
<dbReference type="AlphaFoldDB" id="A0A0F9GV50"/>
<dbReference type="EMBL" id="LAZR01016859">
    <property type="protein sequence ID" value="KKM02710.1"/>
    <property type="molecule type" value="Genomic_DNA"/>
</dbReference>
<gene>
    <name evidence="2" type="ORF">LCGC14_1781710</name>
</gene>
<organism evidence="2">
    <name type="scientific">marine sediment metagenome</name>
    <dbReference type="NCBI Taxonomy" id="412755"/>
    <lineage>
        <taxon>unclassified sequences</taxon>
        <taxon>metagenomes</taxon>
        <taxon>ecological metagenomes</taxon>
    </lineage>
</organism>
<evidence type="ECO:0000313" key="2">
    <source>
        <dbReference type="EMBL" id="KKM02710.1"/>
    </source>
</evidence>
<accession>A0A0F9GV50</accession>
<dbReference type="Pfam" id="PF24043">
    <property type="entry name" value="DUF7352"/>
    <property type="match status" value="1"/>
</dbReference>
<protein>
    <recommendedName>
        <fullName evidence="1">DUF7352 domain-containing protein</fullName>
    </recommendedName>
</protein>